<dbReference type="KEGG" id="pact:CA264_11295"/>
<reference evidence="4" key="1">
    <citation type="submission" date="2017-05" db="EMBL/GenBank/DDBJ databases">
        <authorList>
            <person name="Ray J."/>
            <person name="Price M."/>
            <person name="Deutschbauer A."/>
        </authorList>
    </citation>
    <scope>NUCLEOTIDE SEQUENCE [LARGE SCALE GENOMIC DNA]</scope>
    <source>
        <strain evidence="4">DSM 19842</strain>
    </source>
</reference>
<organism evidence="3 4">
    <name type="scientific">Pontibacter actiniarum</name>
    <dbReference type="NCBI Taxonomy" id="323450"/>
    <lineage>
        <taxon>Bacteria</taxon>
        <taxon>Pseudomonadati</taxon>
        <taxon>Bacteroidota</taxon>
        <taxon>Cytophagia</taxon>
        <taxon>Cytophagales</taxon>
        <taxon>Hymenobacteraceae</taxon>
        <taxon>Pontibacter</taxon>
    </lineage>
</organism>
<dbReference type="Pfam" id="PF14344">
    <property type="entry name" value="DUF4397"/>
    <property type="match status" value="1"/>
</dbReference>
<keyword evidence="1" id="KW-0732">Signal</keyword>
<dbReference type="EMBL" id="CP021235">
    <property type="protein sequence ID" value="ARS35974.1"/>
    <property type="molecule type" value="Genomic_DNA"/>
</dbReference>
<feature type="chain" id="PRO_5011003640" description="DUF4397 domain-containing protein" evidence="1">
    <location>
        <begin position="27"/>
        <end position="242"/>
    </location>
</feature>
<feature type="domain" description="DUF4397" evidence="2">
    <location>
        <begin position="43"/>
        <end position="156"/>
    </location>
</feature>
<dbReference type="OrthoDB" id="9792011at2"/>
<protein>
    <recommendedName>
        <fullName evidence="2">DUF4397 domain-containing protein</fullName>
    </recommendedName>
</protein>
<name>A0A1X9YT25_9BACT</name>
<sequence>MNNFFRKSFFSKAALVLLSVASFSLTGCMDDDLETPEPQPVTYVSFYQGSPNAPEMDIQFNNQKYNGAPIKFSNYFGYHGFVPGPYTVKLTPVNAANAYVDSSFTFKEGAAYTMFAVDELEDMELLVVQDSVKAPATGKAALRIINLSPDAPAVAVSASAAGSTNETALTNELDFKGITPFMSVDAGKYSMQIKAAGSDDVLLTVSSNDFLVGTTYTVIIRGFVTPPSGNTNALSAQVVKNF</sequence>
<proteinExistence type="predicted"/>
<evidence type="ECO:0000313" key="3">
    <source>
        <dbReference type="EMBL" id="ARS35974.1"/>
    </source>
</evidence>
<dbReference type="PROSITE" id="PS51257">
    <property type="entry name" value="PROKAR_LIPOPROTEIN"/>
    <property type="match status" value="1"/>
</dbReference>
<feature type="signal peptide" evidence="1">
    <location>
        <begin position="1"/>
        <end position="26"/>
    </location>
</feature>
<dbReference type="AlphaFoldDB" id="A0A1X9YT25"/>
<accession>A0A1X9YT25</accession>
<evidence type="ECO:0000313" key="4">
    <source>
        <dbReference type="Proteomes" id="UP000266292"/>
    </source>
</evidence>
<dbReference type="InterPro" id="IPR025510">
    <property type="entry name" value="DUF4397"/>
</dbReference>
<evidence type="ECO:0000259" key="2">
    <source>
        <dbReference type="Pfam" id="PF14344"/>
    </source>
</evidence>
<gene>
    <name evidence="3" type="ORF">CA264_11295</name>
</gene>
<dbReference type="RefSeq" id="WP_025607235.1">
    <property type="nucleotide sequence ID" value="NZ_CP021235.1"/>
</dbReference>
<keyword evidence="4" id="KW-1185">Reference proteome</keyword>
<dbReference type="STRING" id="709015.GCA_000472485_02280"/>
<dbReference type="Proteomes" id="UP000266292">
    <property type="component" value="Chromosome"/>
</dbReference>
<evidence type="ECO:0000256" key="1">
    <source>
        <dbReference type="SAM" id="SignalP"/>
    </source>
</evidence>